<reference evidence="1" key="2">
    <citation type="submission" date="2020-11" db="EMBL/GenBank/DDBJ databases">
        <authorList>
            <person name="McCartney M.A."/>
            <person name="Auch B."/>
            <person name="Kono T."/>
            <person name="Mallez S."/>
            <person name="Becker A."/>
            <person name="Gohl D.M."/>
            <person name="Silverstein K.A.T."/>
            <person name="Koren S."/>
            <person name="Bechman K.B."/>
            <person name="Herman A."/>
            <person name="Abrahante J.E."/>
            <person name="Garbe J."/>
        </authorList>
    </citation>
    <scope>NUCLEOTIDE SEQUENCE</scope>
    <source>
        <strain evidence="1">Duluth1</strain>
        <tissue evidence="1">Whole animal</tissue>
    </source>
</reference>
<organism evidence="1 2">
    <name type="scientific">Dreissena polymorpha</name>
    <name type="common">Zebra mussel</name>
    <name type="synonym">Mytilus polymorpha</name>
    <dbReference type="NCBI Taxonomy" id="45954"/>
    <lineage>
        <taxon>Eukaryota</taxon>
        <taxon>Metazoa</taxon>
        <taxon>Spiralia</taxon>
        <taxon>Lophotrochozoa</taxon>
        <taxon>Mollusca</taxon>
        <taxon>Bivalvia</taxon>
        <taxon>Autobranchia</taxon>
        <taxon>Heteroconchia</taxon>
        <taxon>Euheterodonta</taxon>
        <taxon>Imparidentia</taxon>
        <taxon>Neoheterodontei</taxon>
        <taxon>Myida</taxon>
        <taxon>Dreissenoidea</taxon>
        <taxon>Dreissenidae</taxon>
        <taxon>Dreissena</taxon>
    </lineage>
</organism>
<dbReference type="EMBL" id="JAIWYP010000015">
    <property type="protein sequence ID" value="KAH3702100.1"/>
    <property type="molecule type" value="Genomic_DNA"/>
</dbReference>
<comment type="caution">
    <text evidence="1">The sequence shown here is derived from an EMBL/GenBank/DDBJ whole genome shotgun (WGS) entry which is preliminary data.</text>
</comment>
<dbReference type="AlphaFoldDB" id="A0A9D3YMU2"/>
<evidence type="ECO:0000313" key="1">
    <source>
        <dbReference type="EMBL" id="KAH3702100.1"/>
    </source>
</evidence>
<reference evidence="1" key="1">
    <citation type="journal article" date="2019" name="bioRxiv">
        <title>The Genome of the Zebra Mussel, Dreissena polymorpha: A Resource for Invasive Species Research.</title>
        <authorList>
            <person name="McCartney M.A."/>
            <person name="Auch B."/>
            <person name="Kono T."/>
            <person name="Mallez S."/>
            <person name="Zhang Y."/>
            <person name="Obille A."/>
            <person name="Becker A."/>
            <person name="Abrahante J.E."/>
            <person name="Garbe J."/>
            <person name="Badalamenti J.P."/>
            <person name="Herman A."/>
            <person name="Mangelson H."/>
            <person name="Liachko I."/>
            <person name="Sullivan S."/>
            <person name="Sone E.D."/>
            <person name="Koren S."/>
            <person name="Silverstein K.A.T."/>
            <person name="Beckman K.B."/>
            <person name="Gohl D.M."/>
        </authorList>
    </citation>
    <scope>NUCLEOTIDE SEQUENCE</scope>
    <source>
        <strain evidence="1">Duluth1</strain>
        <tissue evidence="1">Whole animal</tissue>
    </source>
</reference>
<name>A0A9D3YMU2_DREPO</name>
<evidence type="ECO:0000313" key="2">
    <source>
        <dbReference type="Proteomes" id="UP000828390"/>
    </source>
</evidence>
<accession>A0A9D3YMU2</accession>
<protein>
    <submittedName>
        <fullName evidence="1">Uncharacterized protein</fullName>
    </submittedName>
</protein>
<dbReference type="Proteomes" id="UP000828390">
    <property type="component" value="Unassembled WGS sequence"/>
</dbReference>
<proteinExistence type="predicted"/>
<sequence length="674" mass="74896">MTANCASLASEILHTLNKLTKLYLWGTYTGRYDLRLPASLQCISIGEGECSSEWLCSLLITLFSLNHPVKCELCDVVLQLSEDINGDEAHTHISDLRSQILSQDLSNIEILVENGSKELFELLRDTSIGILHLMTANCASLASEILHTLNKLTKLYLLGTYTGRYDLRLPASLQCISIGEGECSSEWLCSLLITLSSLNHPVKCELWDVVLQVSEDIRGDEAHTHTSDLRSEILSHDLSNVDIFVKNGSKELFELLRDTSIGILNLMTANCASLASEILHTLNKLTKLYLRGTFTGRCDLRLPASLQCISLPKGECSSEWLRSLLITLSSLGHPVKCQLWDVVLQLSEDIRGDEAHTHTSDLRSEIRSHDLSNVEIFVKNGSKELFELLRDTSIGVLYLMTANYASLASEILHTLNKLTKLYLRGTFTGRCDLRLPASLQCICLPKGGCSSEWLRSLLITLSSVDHPVQCKLWDVVLQLSEDIRGDKAHTHISDLRSQILSHDLSNVEIFVNNCSKELFELLRDTSIGILHLMTANCASLASEIFHTLNKLTELYLRGTYTGWCDLKLPASLQCISLVQGGCSYEWLCSLLITLSSLDHPVKCELWDVVLQSSEGTSADESHTKISDLRSEILSLNMSNIEIFVEHGSVELFEILRGTSIGILNLKTADCTSLA</sequence>
<keyword evidence="2" id="KW-1185">Reference proteome</keyword>
<gene>
    <name evidence="1" type="ORF">DPMN_077102</name>
</gene>